<reference evidence="1 2" key="1">
    <citation type="submission" date="2021-06" db="EMBL/GenBank/DDBJ databases">
        <title>Caerostris extrusa draft genome.</title>
        <authorList>
            <person name="Kono N."/>
            <person name="Arakawa K."/>
        </authorList>
    </citation>
    <scope>NUCLEOTIDE SEQUENCE [LARGE SCALE GENOMIC DNA]</scope>
</reference>
<dbReference type="AlphaFoldDB" id="A0AAV4RCH4"/>
<comment type="caution">
    <text evidence="1">The sequence shown here is derived from an EMBL/GenBank/DDBJ whole genome shotgun (WGS) entry which is preliminary data.</text>
</comment>
<organism evidence="1 2">
    <name type="scientific">Caerostris extrusa</name>
    <name type="common">Bark spider</name>
    <name type="synonym">Caerostris bankana</name>
    <dbReference type="NCBI Taxonomy" id="172846"/>
    <lineage>
        <taxon>Eukaryota</taxon>
        <taxon>Metazoa</taxon>
        <taxon>Ecdysozoa</taxon>
        <taxon>Arthropoda</taxon>
        <taxon>Chelicerata</taxon>
        <taxon>Arachnida</taxon>
        <taxon>Araneae</taxon>
        <taxon>Araneomorphae</taxon>
        <taxon>Entelegynae</taxon>
        <taxon>Araneoidea</taxon>
        <taxon>Araneidae</taxon>
        <taxon>Caerostris</taxon>
    </lineage>
</organism>
<keyword evidence="2" id="KW-1185">Reference proteome</keyword>
<evidence type="ECO:0000313" key="1">
    <source>
        <dbReference type="EMBL" id="GIY18646.1"/>
    </source>
</evidence>
<gene>
    <name evidence="1" type="ORF">CEXT_798181</name>
</gene>
<accession>A0AAV4RCH4</accession>
<evidence type="ECO:0000313" key="2">
    <source>
        <dbReference type="Proteomes" id="UP001054945"/>
    </source>
</evidence>
<name>A0AAV4RCH4_CAEEX</name>
<protein>
    <submittedName>
        <fullName evidence="1">Uncharacterized protein</fullName>
    </submittedName>
</protein>
<sequence length="168" mass="19612">MKYPTTFIYLEYYHLRIVLSICCEIWKNCSNNDTTEPSTVIATKSLEVSCGEVPRNVYEEVSKDLKGIRKLQELYPIKFYAKTQIQVERKTFIHHINDFSSLQSTCNFSFIIHSTLNRIPPLHLTMGFADDLPTVKIYISHSRKGRSKLCFKSVRLLFWPTKEVHCLS</sequence>
<proteinExistence type="predicted"/>
<dbReference type="Proteomes" id="UP001054945">
    <property type="component" value="Unassembled WGS sequence"/>
</dbReference>
<dbReference type="EMBL" id="BPLR01007656">
    <property type="protein sequence ID" value="GIY18646.1"/>
    <property type="molecule type" value="Genomic_DNA"/>
</dbReference>